<protein>
    <submittedName>
        <fullName evidence="2">Cell division protein FtsL</fullName>
    </submittedName>
</protein>
<comment type="caution">
    <text evidence="2">The sequence shown here is derived from an EMBL/GenBank/DDBJ whole genome shotgun (WGS) entry which is preliminary data.</text>
</comment>
<dbReference type="AlphaFoldDB" id="A0A401FYD4"/>
<keyword evidence="2" id="KW-0131">Cell cycle</keyword>
<dbReference type="RefSeq" id="WP_166405110.1">
    <property type="nucleotide sequence ID" value="NZ_BEXT01000001.1"/>
</dbReference>
<keyword evidence="1" id="KW-0472">Membrane</keyword>
<evidence type="ECO:0000313" key="2">
    <source>
        <dbReference type="EMBL" id="GBC61978.1"/>
    </source>
</evidence>
<reference evidence="3" key="2">
    <citation type="submission" date="2019-01" db="EMBL/GenBank/DDBJ databases">
        <title>Genome sequence of Desulfonema ishimotonii strain Tokyo 01.</title>
        <authorList>
            <person name="Fukui M."/>
        </authorList>
    </citation>
    <scope>NUCLEOTIDE SEQUENCE [LARGE SCALE GENOMIC DNA]</scope>
    <source>
        <strain evidence="3">Tokyo 01</strain>
    </source>
</reference>
<reference evidence="3" key="1">
    <citation type="submission" date="2017-11" db="EMBL/GenBank/DDBJ databases">
        <authorList>
            <person name="Watanabe M."/>
            <person name="Kojima H."/>
        </authorList>
    </citation>
    <scope>NUCLEOTIDE SEQUENCE [LARGE SCALE GENOMIC DNA]</scope>
    <source>
        <strain evidence="3">Tokyo 01</strain>
    </source>
</reference>
<feature type="transmembrane region" description="Helical" evidence="1">
    <location>
        <begin position="18"/>
        <end position="37"/>
    </location>
</feature>
<name>A0A401FYD4_9BACT</name>
<dbReference type="GO" id="GO:0051301">
    <property type="term" value="P:cell division"/>
    <property type="evidence" value="ECO:0007669"/>
    <property type="project" value="UniProtKB-KW"/>
</dbReference>
<dbReference type="EMBL" id="BEXT01000001">
    <property type="protein sequence ID" value="GBC61978.1"/>
    <property type="molecule type" value="Genomic_DNA"/>
</dbReference>
<keyword evidence="3" id="KW-1185">Reference proteome</keyword>
<dbReference type="Proteomes" id="UP000288096">
    <property type="component" value="Unassembled WGS sequence"/>
</dbReference>
<keyword evidence="1" id="KW-1133">Transmembrane helix</keyword>
<evidence type="ECO:0000313" key="3">
    <source>
        <dbReference type="Proteomes" id="UP000288096"/>
    </source>
</evidence>
<organism evidence="2 3">
    <name type="scientific">Desulfonema ishimotonii</name>
    <dbReference type="NCBI Taxonomy" id="45657"/>
    <lineage>
        <taxon>Bacteria</taxon>
        <taxon>Pseudomonadati</taxon>
        <taxon>Thermodesulfobacteriota</taxon>
        <taxon>Desulfobacteria</taxon>
        <taxon>Desulfobacterales</taxon>
        <taxon>Desulfococcaceae</taxon>
        <taxon>Desulfonema</taxon>
    </lineage>
</organism>
<gene>
    <name evidence="2" type="ORF">DENIS_2941</name>
</gene>
<keyword evidence="2" id="KW-0132">Cell division</keyword>
<keyword evidence="1" id="KW-0812">Transmembrane</keyword>
<sequence length="106" mass="12257">MRRTESRMVTGGYDIRGIVTWVVLMSLFVTQLLVYTWCRVQCVQVGYEISKEADDYQNLMAVQNTLKIELERLKSPDRISKIAHYQLGLVTPVPTQKKTIVVHEND</sequence>
<accession>A0A401FYD4</accession>
<proteinExistence type="predicted"/>
<evidence type="ECO:0000256" key="1">
    <source>
        <dbReference type="SAM" id="Phobius"/>
    </source>
</evidence>